<accession>A5DFC1</accession>
<evidence type="ECO:0000313" key="3">
    <source>
        <dbReference type="EMBL" id="EDK37874.2"/>
    </source>
</evidence>
<dbReference type="GO" id="GO:0032541">
    <property type="term" value="C:cortical endoplasmic reticulum"/>
    <property type="evidence" value="ECO:0007669"/>
    <property type="project" value="EnsemblFungi"/>
</dbReference>
<feature type="transmembrane region" description="Helical" evidence="2">
    <location>
        <begin position="70"/>
        <end position="90"/>
    </location>
</feature>
<feature type="transmembrane region" description="Helical" evidence="2">
    <location>
        <begin position="178"/>
        <end position="199"/>
    </location>
</feature>
<gene>
    <name evidence="3" type="ORF">PGUG_01972</name>
</gene>
<dbReference type="eggNOG" id="ENOG502QRTT">
    <property type="taxonomic scope" value="Eukaryota"/>
</dbReference>
<keyword evidence="2" id="KW-0472">Membrane</keyword>
<keyword evidence="2" id="KW-0812">Transmembrane</keyword>
<feature type="region of interest" description="Disordered" evidence="1">
    <location>
        <begin position="327"/>
        <end position="355"/>
    </location>
</feature>
<dbReference type="GO" id="GO:0160031">
    <property type="term" value="P:endoplasmic reticulum membrane biogenesis"/>
    <property type="evidence" value="ECO:0007669"/>
    <property type="project" value="EnsemblFungi"/>
</dbReference>
<dbReference type="GO" id="GO:0005789">
    <property type="term" value="C:endoplasmic reticulum membrane"/>
    <property type="evidence" value="ECO:0007669"/>
    <property type="project" value="EnsemblFungi"/>
</dbReference>
<name>A5DFC1_PICGU</name>
<dbReference type="GO" id="GO:0036228">
    <property type="term" value="P:protein localization to nuclear inner membrane"/>
    <property type="evidence" value="ECO:0007669"/>
    <property type="project" value="EnsemblFungi"/>
</dbReference>
<proteinExistence type="predicted"/>
<dbReference type="GO" id="GO:0048309">
    <property type="term" value="P:endoplasmic reticulum inheritance"/>
    <property type="evidence" value="ECO:0007669"/>
    <property type="project" value="EnsemblFungi"/>
</dbReference>
<feature type="transmembrane region" description="Helical" evidence="2">
    <location>
        <begin position="39"/>
        <end position="58"/>
    </location>
</feature>
<dbReference type="GO" id="GO:0006882">
    <property type="term" value="P:intracellular zinc ion homeostasis"/>
    <property type="evidence" value="ECO:0007669"/>
    <property type="project" value="EnsemblFungi"/>
</dbReference>
<feature type="transmembrane region" description="Helical" evidence="2">
    <location>
        <begin position="278"/>
        <end position="299"/>
    </location>
</feature>
<feature type="compositionally biased region" description="Low complexity" evidence="1">
    <location>
        <begin position="331"/>
        <end position="348"/>
    </location>
</feature>
<dbReference type="PANTHER" id="PTHR31726">
    <property type="entry name" value="PROTEIN ICE2"/>
    <property type="match status" value="1"/>
</dbReference>
<feature type="transmembrane region" description="Helical" evidence="2">
    <location>
        <begin position="363"/>
        <end position="383"/>
    </location>
</feature>
<dbReference type="GO" id="GO:0004865">
    <property type="term" value="F:protein serine/threonine phosphatase inhibitor activity"/>
    <property type="evidence" value="ECO:0007669"/>
    <property type="project" value="EnsemblFungi"/>
</dbReference>
<dbReference type="HOGENOM" id="CLU_027878_2_0_1"/>
<evidence type="ECO:0000256" key="1">
    <source>
        <dbReference type="SAM" id="MobiDB-lite"/>
    </source>
</evidence>
<dbReference type="GeneID" id="5128129"/>
<dbReference type="InParanoid" id="A5DFC1"/>
<dbReference type="FunCoup" id="A5DFC1">
    <property type="interactions" value="79"/>
</dbReference>
<evidence type="ECO:0008006" key="5">
    <source>
        <dbReference type="Google" id="ProtNLM"/>
    </source>
</evidence>
<dbReference type="KEGG" id="pgu:PGUG_01972"/>
<dbReference type="RefSeq" id="XP_001486301.2">
    <property type="nucleotide sequence ID" value="XM_001486251.1"/>
</dbReference>
<evidence type="ECO:0000313" key="4">
    <source>
        <dbReference type="Proteomes" id="UP000001997"/>
    </source>
</evidence>
<evidence type="ECO:0000256" key="2">
    <source>
        <dbReference type="SAM" id="Phobius"/>
    </source>
</evidence>
<dbReference type="VEuPathDB" id="FungiDB:PGUG_01972"/>
<keyword evidence="2" id="KW-1133">Transmembrane helix</keyword>
<dbReference type="PANTHER" id="PTHR31726:SF2">
    <property type="entry name" value="PROTEIN ICE2"/>
    <property type="match status" value="1"/>
</dbReference>
<dbReference type="GO" id="GO:0000921">
    <property type="term" value="P:septin ring assembly"/>
    <property type="evidence" value="ECO:0007669"/>
    <property type="project" value="EnsemblFungi"/>
</dbReference>
<dbReference type="InterPro" id="IPR013635">
    <property type="entry name" value="Ice2"/>
</dbReference>
<dbReference type="GO" id="GO:0097038">
    <property type="term" value="C:perinuclear endoplasmic reticulum"/>
    <property type="evidence" value="ECO:0007669"/>
    <property type="project" value="EnsemblFungi"/>
</dbReference>
<dbReference type="OrthoDB" id="5577218at2759"/>
<dbReference type="OMA" id="TTPDRSW"/>
<dbReference type="Proteomes" id="UP000001997">
    <property type="component" value="Unassembled WGS sequence"/>
</dbReference>
<dbReference type="STRING" id="294746.A5DFC1"/>
<dbReference type="GO" id="GO:0031204">
    <property type="term" value="P:post-translational protein targeting to membrane, translocation"/>
    <property type="evidence" value="ECO:0007669"/>
    <property type="project" value="EnsemblFungi"/>
</dbReference>
<dbReference type="AlphaFoldDB" id="A5DFC1"/>
<dbReference type="Pfam" id="PF08426">
    <property type="entry name" value="ICE2"/>
    <property type="match status" value="1"/>
</dbReference>
<keyword evidence="4" id="KW-1185">Reference proteome</keyword>
<reference evidence="3 4" key="1">
    <citation type="journal article" date="2009" name="Nature">
        <title>Evolution of pathogenicity and sexual reproduction in eight Candida genomes.</title>
        <authorList>
            <person name="Butler G."/>
            <person name="Rasmussen M.D."/>
            <person name="Lin M.F."/>
            <person name="Santos M.A."/>
            <person name="Sakthikumar S."/>
            <person name="Munro C.A."/>
            <person name="Rheinbay E."/>
            <person name="Grabherr M."/>
            <person name="Forche A."/>
            <person name="Reedy J.L."/>
            <person name="Agrafioti I."/>
            <person name="Arnaud M.B."/>
            <person name="Bates S."/>
            <person name="Brown A.J."/>
            <person name="Brunke S."/>
            <person name="Costanzo M.C."/>
            <person name="Fitzpatrick D.A."/>
            <person name="de Groot P.W."/>
            <person name="Harris D."/>
            <person name="Hoyer L.L."/>
            <person name="Hube B."/>
            <person name="Klis F.M."/>
            <person name="Kodira C."/>
            <person name="Lennard N."/>
            <person name="Logue M.E."/>
            <person name="Martin R."/>
            <person name="Neiman A.M."/>
            <person name="Nikolaou E."/>
            <person name="Quail M.A."/>
            <person name="Quinn J."/>
            <person name="Santos M.C."/>
            <person name="Schmitzberger F.F."/>
            <person name="Sherlock G."/>
            <person name="Shah P."/>
            <person name="Silverstein K.A."/>
            <person name="Skrzypek M.S."/>
            <person name="Soll D."/>
            <person name="Staggs R."/>
            <person name="Stansfield I."/>
            <person name="Stumpf M.P."/>
            <person name="Sudbery P.E."/>
            <person name="Srikantha T."/>
            <person name="Zeng Q."/>
            <person name="Berman J."/>
            <person name="Berriman M."/>
            <person name="Heitman J."/>
            <person name="Gow N.A."/>
            <person name="Lorenz M.C."/>
            <person name="Birren B.W."/>
            <person name="Kellis M."/>
            <person name="Cuomo C.A."/>
        </authorList>
    </citation>
    <scope>NUCLEOTIDE SEQUENCE [LARGE SCALE GENOMIC DNA]</scope>
    <source>
        <strain evidence="4">ATCC 6260 / CBS 566 / DSM 6381 / JCM 1539 / NBRC 10279 / NRRL Y-324</strain>
    </source>
</reference>
<protein>
    <recommendedName>
        <fullName evidence="5">Protein ICE2</fullName>
    </recommendedName>
</protein>
<feature type="transmembrane region" description="Helical" evidence="2">
    <location>
        <begin position="146"/>
        <end position="166"/>
    </location>
</feature>
<organism evidence="3 4">
    <name type="scientific">Meyerozyma guilliermondii (strain ATCC 6260 / CBS 566 / DSM 6381 / JCM 1539 / NBRC 10279 / NRRL Y-324)</name>
    <name type="common">Yeast</name>
    <name type="synonym">Candida guilliermondii</name>
    <dbReference type="NCBI Taxonomy" id="294746"/>
    <lineage>
        <taxon>Eukaryota</taxon>
        <taxon>Fungi</taxon>
        <taxon>Dikarya</taxon>
        <taxon>Ascomycota</taxon>
        <taxon>Saccharomycotina</taxon>
        <taxon>Pichiomycetes</taxon>
        <taxon>Debaryomycetaceae</taxon>
        <taxon>Meyerozyma</taxon>
    </lineage>
</organism>
<sequence>MTASRASRALQALFSFAYLALVILTVPLAFDVGGIPCGLSYSFTLFSIYFVLTTVRMITKKSRWFRWVSLLYYTQHFVIPSLLTFFLSYYSTKQPSPRLNPVDVWKFCVVNSTPIITIMEGFCSLLLIQAVGQTLNWFTIHRSDNWLIVSLVGSGLTTTTACYFLYRIYTLNFTIDMVNASLLGSSLTLTIGIGAFGIVSGRGSMIESSLLLAYIVRCIYETFPDLSENASEALASLFAQTTTTLKNQIPLLPPTIIDTVSNAVPFLASNLPMTMKTIWHFLVISLQKLTIPLLLSLAYRLSVFYAATKIIPSLYYGSMYPTFSPPRTPASKSRQSSSSSLFQESTISKPPQKKIRTRQPKATILKLIYAYSPCFIIFAYTHLMMQYSGQLGTELKLWGFWESSDFTVIVHPWQFWNWINMATTLLLYTAELSGNTSPSGGNALTSHWKVE</sequence>
<dbReference type="EMBL" id="CH408156">
    <property type="protein sequence ID" value="EDK37874.2"/>
    <property type="molecule type" value="Genomic_DNA"/>
</dbReference>